<feature type="transmembrane region" description="Helical" evidence="5">
    <location>
        <begin position="40"/>
        <end position="59"/>
    </location>
</feature>
<dbReference type="Proteomes" id="UP000220226">
    <property type="component" value="Unassembled WGS sequence"/>
</dbReference>
<feature type="domain" description="ABC transmembrane type-1" evidence="6">
    <location>
        <begin position="1"/>
        <end position="76"/>
    </location>
</feature>
<dbReference type="Pfam" id="PF00664">
    <property type="entry name" value="ABC_membrane"/>
    <property type="match status" value="1"/>
</dbReference>
<dbReference type="PROSITE" id="PS50929">
    <property type="entry name" value="ABC_TM1F"/>
    <property type="match status" value="1"/>
</dbReference>
<comment type="subcellular location">
    <subcellularLocation>
        <location evidence="1">Cell membrane</location>
        <topology evidence="1">Multi-pass membrane protein</topology>
    </subcellularLocation>
</comment>
<sequence length="76" mass="8618">SRFMDAGKIRDALSTITVTLMIDTVMVMLGAVLLYVHSSILFGVTLLLIPFYIGIIWGFHKPYQKINRKEMESNAK</sequence>
<dbReference type="SUPFAM" id="SSF90123">
    <property type="entry name" value="ABC transporter transmembrane region"/>
    <property type="match status" value="1"/>
</dbReference>
<feature type="non-terminal residue" evidence="7">
    <location>
        <position position="1"/>
    </location>
</feature>
<evidence type="ECO:0000256" key="2">
    <source>
        <dbReference type="ARBA" id="ARBA00022692"/>
    </source>
</evidence>
<evidence type="ECO:0000256" key="3">
    <source>
        <dbReference type="ARBA" id="ARBA00022989"/>
    </source>
</evidence>
<protein>
    <submittedName>
        <fullName evidence="7">Bacteriocin ABC transporter ATP-binding protein</fullName>
    </submittedName>
</protein>
<dbReference type="GO" id="GO:0005886">
    <property type="term" value="C:plasma membrane"/>
    <property type="evidence" value="ECO:0007669"/>
    <property type="project" value="UniProtKB-SubCell"/>
</dbReference>
<keyword evidence="7" id="KW-0547">Nucleotide-binding</keyword>
<keyword evidence="3 5" id="KW-1133">Transmembrane helix</keyword>
<dbReference type="InterPro" id="IPR036640">
    <property type="entry name" value="ABC1_TM_sf"/>
</dbReference>
<dbReference type="EMBL" id="NTQT01000094">
    <property type="protein sequence ID" value="PFC68018.1"/>
    <property type="molecule type" value="Genomic_DNA"/>
</dbReference>
<dbReference type="InterPro" id="IPR011527">
    <property type="entry name" value="ABC1_TM_dom"/>
</dbReference>
<name>A0A2A8XUQ1_BACCE</name>
<feature type="non-terminal residue" evidence="7">
    <location>
        <position position="76"/>
    </location>
</feature>
<evidence type="ECO:0000313" key="8">
    <source>
        <dbReference type="Proteomes" id="UP000220226"/>
    </source>
</evidence>
<dbReference type="GO" id="GO:0140359">
    <property type="term" value="F:ABC-type transporter activity"/>
    <property type="evidence" value="ECO:0007669"/>
    <property type="project" value="InterPro"/>
</dbReference>
<evidence type="ECO:0000256" key="1">
    <source>
        <dbReference type="ARBA" id="ARBA00004651"/>
    </source>
</evidence>
<evidence type="ECO:0000256" key="4">
    <source>
        <dbReference type="ARBA" id="ARBA00023136"/>
    </source>
</evidence>
<proteinExistence type="predicted"/>
<evidence type="ECO:0000313" key="7">
    <source>
        <dbReference type="EMBL" id="PFC68018.1"/>
    </source>
</evidence>
<feature type="transmembrane region" description="Helical" evidence="5">
    <location>
        <begin position="12"/>
        <end position="34"/>
    </location>
</feature>
<keyword evidence="2 5" id="KW-0812">Transmembrane</keyword>
<gene>
    <name evidence="7" type="ORF">CN290_31870</name>
</gene>
<reference evidence="7 8" key="1">
    <citation type="submission" date="2017-09" db="EMBL/GenBank/DDBJ databases">
        <title>Large-scale bioinformatics analysis of Bacillus genomes uncovers conserved roles of natural products in bacterial physiology.</title>
        <authorList>
            <consortium name="Agbiome Team Llc"/>
            <person name="Bleich R.M."/>
            <person name="Grubbs K.J."/>
            <person name="Santa Maria K.C."/>
            <person name="Allen S.E."/>
            <person name="Farag S."/>
            <person name="Shank E.A."/>
            <person name="Bowers A."/>
        </authorList>
    </citation>
    <scope>NUCLEOTIDE SEQUENCE [LARGE SCALE GENOMIC DNA]</scope>
    <source>
        <strain evidence="7 8">AFS025165</strain>
    </source>
</reference>
<keyword evidence="7" id="KW-0067">ATP-binding</keyword>
<comment type="caution">
    <text evidence="7">The sequence shown here is derived from an EMBL/GenBank/DDBJ whole genome shotgun (WGS) entry which is preliminary data.</text>
</comment>
<organism evidence="7 8">
    <name type="scientific">Bacillus cereus</name>
    <dbReference type="NCBI Taxonomy" id="1396"/>
    <lineage>
        <taxon>Bacteria</taxon>
        <taxon>Bacillati</taxon>
        <taxon>Bacillota</taxon>
        <taxon>Bacilli</taxon>
        <taxon>Bacillales</taxon>
        <taxon>Bacillaceae</taxon>
        <taxon>Bacillus</taxon>
        <taxon>Bacillus cereus group</taxon>
    </lineage>
</organism>
<dbReference type="Gene3D" id="1.20.1560.10">
    <property type="entry name" value="ABC transporter type 1, transmembrane domain"/>
    <property type="match status" value="1"/>
</dbReference>
<dbReference type="RefSeq" id="WP_257147925.1">
    <property type="nucleotide sequence ID" value="NZ_NTQT01000094.1"/>
</dbReference>
<dbReference type="AlphaFoldDB" id="A0A2A8XUQ1"/>
<dbReference type="GO" id="GO:0005524">
    <property type="term" value="F:ATP binding"/>
    <property type="evidence" value="ECO:0007669"/>
    <property type="project" value="UniProtKB-KW"/>
</dbReference>
<accession>A0A2A8XUQ1</accession>
<evidence type="ECO:0000259" key="6">
    <source>
        <dbReference type="PROSITE" id="PS50929"/>
    </source>
</evidence>
<evidence type="ECO:0000256" key="5">
    <source>
        <dbReference type="SAM" id="Phobius"/>
    </source>
</evidence>
<keyword evidence="4 5" id="KW-0472">Membrane</keyword>